<dbReference type="GO" id="GO:0042777">
    <property type="term" value="P:proton motive force-driven plasma membrane ATP synthesis"/>
    <property type="evidence" value="ECO:0007669"/>
    <property type="project" value="TreeGrafter"/>
</dbReference>
<dbReference type="PANTHER" id="PTHR42823">
    <property type="entry name" value="ATP SYNTHASE SUBUNIT A, CHLOROPLASTIC"/>
    <property type="match status" value="1"/>
</dbReference>
<evidence type="ECO:0000256" key="2">
    <source>
        <dbReference type="ARBA" id="ARBA00006810"/>
    </source>
</evidence>
<dbReference type="PRINTS" id="PR00123">
    <property type="entry name" value="ATPASEA"/>
</dbReference>
<evidence type="ECO:0000256" key="11">
    <source>
        <dbReference type="SAM" id="Phobius"/>
    </source>
</evidence>
<dbReference type="Pfam" id="PF00119">
    <property type="entry name" value="ATP-synt_A"/>
    <property type="match status" value="1"/>
</dbReference>
<dbReference type="SUPFAM" id="SSF81336">
    <property type="entry name" value="F1F0 ATP synthase subunit A"/>
    <property type="match status" value="1"/>
</dbReference>
<feature type="transmembrane region" description="Helical" evidence="11">
    <location>
        <begin position="106"/>
        <end position="125"/>
    </location>
</feature>
<comment type="subcellular location">
    <subcellularLocation>
        <location evidence="1">Membrane</location>
        <topology evidence="1">Multi-pass membrane protein</topology>
    </subcellularLocation>
</comment>
<dbReference type="GO" id="GO:0046933">
    <property type="term" value="F:proton-transporting ATP synthase activity, rotational mechanism"/>
    <property type="evidence" value="ECO:0007669"/>
    <property type="project" value="TreeGrafter"/>
</dbReference>
<dbReference type="CDD" id="cd00310">
    <property type="entry name" value="ATP-synt_Fo_a_6"/>
    <property type="match status" value="1"/>
</dbReference>
<dbReference type="GO" id="GO:0045259">
    <property type="term" value="C:proton-transporting ATP synthase complex"/>
    <property type="evidence" value="ECO:0007669"/>
    <property type="project" value="UniProtKB-KW"/>
</dbReference>
<feature type="transmembrane region" description="Helical" evidence="11">
    <location>
        <begin position="15"/>
        <end position="40"/>
    </location>
</feature>
<dbReference type="PROSITE" id="PS00449">
    <property type="entry name" value="ATPASE_A"/>
    <property type="match status" value="1"/>
</dbReference>
<evidence type="ECO:0000256" key="1">
    <source>
        <dbReference type="ARBA" id="ARBA00004141"/>
    </source>
</evidence>
<accession>A0A644Z6X0</accession>
<keyword evidence="5 11" id="KW-0812">Transmembrane</keyword>
<keyword evidence="3" id="KW-0813">Transport</keyword>
<keyword evidence="10" id="KW-0066">ATP synthesis</keyword>
<evidence type="ECO:0000256" key="6">
    <source>
        <dbReference type="ARBA" id="ARBA00022781"/>
    </source>
</evidence>
<gene>
    <name evidence="12" type="primary">atpB_19</name>
    <name evidence="12" type="ORF">SDC9_83205</name>
</gene>
<evidence type="ECO:0000256" key="10">
    <source>
        <dbReference type="ARBA" id="ARBA00023310"/>
    </source>
</evidence>
<organism evidence="12">
    <name type="scientific">bioreactor metagenome</name>
    <dbReference type="NCBI Taxonomy" id="1076179"/>
    <lineage>
        <taxon>unclassified sequences</taxon>
        <taxon>metagenomes</taxon>
        <taxon>ecological metagenomes</taxon>
    </lineage>
</organism>
<dbReference type="NCBIfam" id="NF004484">
    <property type="entry name" value="PRK05815.3-2"/>
    <property type="match status" value="1"/>
</dbReference>
<proteinExistence type="inferred from homology"/>
<feature type="transmembrane region" description="Helical" evidence="11">
    <location>
        <begin position="159"/>
        <end position="178"/>
    </location>
</feature>
<dbReference type="PANTHER" id="PTHR42823:SF3">
    <property type="entry name" value="ATP SYNTHASE SUBUNIT A, CHLOROPLASTIC"/>
    <property type="match status" value="1"/>
</dbReference>
<sequence length="226" mass="25456">MEEVLPRYVLDLFGFPFYITDSLIIQWVVILVALILSVIYSKSIKKVPGKVQSVVEILVEFVTKTIDENMGEGKRSFVPYIGSLGIYLFILNLVGLFGIKPPTSDFSVTLGLALTTFLVIQGYTIKKLGLWGYFKGYASPVAILLPINIMERIMLPISLSLRLFGNIFAATIIMELIYEALHNISFITTLGIPVPFHFYFDVFDGTIQMVIFVMLTMINIKIISEH</sequence>
<keyword evidence="7 11" id="KW-1133">Transmembrane helix</keyword>
<name>A0A644Z6X0_9ZZZZ</name>
<evidence type="ECO:0000256" key="9">
    <source>
        <dbReference type="ARBA" id="ARBA00023136"/>
    </source>
</evidence>
<protein>
    <submittedName>
        <fullName evidence="12">ATP synthase subunit a</fullName>
    </submittedName>
</protein>
<evidence type="ECO:0000256" key="7">
    <source>
        <dbReference type="ARBA" id="ARBA00022989"/>
    </source>
</evidence>
<dbReference type="Gene3D" id="1.20.120.220">
    <property type="entry name" value="ATP synthase, F0 complex, subunit A"/>
    <property type="match status" value="1"/>
</dbReference>
<dbReference type="GO" id="GO:0005886">
    <property type="term" value="C:plasma membrane"/>
    <property type="evidence" value="ECO:0007669"/>
    <property type="project" value="TreeGrafter"/>
</dbReference>
<dbReference type="InterPro" id="IPR023011">
    <property type="entry name" value="ATP_synth_F0_asu_AS"/>
</dbReference>
<evidence type="ECO:0000256" key="4">
    <source>
        <dbReference type="ARBA" id="ARBA00022547"/>
    </source>
</evidence>
<dbReference type="InterPro" id="IPR035908">
    <property type="entry name" value="F0_ATP_A_sf"/>
</dbReference>
<comment type="caution">
    <text evidence="12">The sequence shown here is derived from an EMBL/GenBank/DDBJ whole genome shotgun (WGS) entry which is preliminary data.</text>
</comment>
<evidence type="ECO:0000313" key="12">
    <source>
        <dbReference type="EMBL" id="MPM36606.1"/>
    </source>
</evidence>
<comment type="similarity">
    <text evidence="2">Belongs to the ATPase A chain family.</text>
</comment>
<feature type="transmembrane region" description="Helical" evidence="11">
    <location>
        <begin position="198"/>
        <end position="220"/>
    </location>
</feature>
<evidence type="ECO:0000256" key="3">
    <source>
        <dbReference type="ARBA" id="ARBA00022448"/>
    </source>
</evidence>
<dbReference type="EMBL" id="VSSQ01007662">
    <property type="protein sequence ID" value="MPM36606.1"/>
    <property type="molecule type" value="Genomic_DNA"/>
</dbReference>
<keyword evidence="6" id="KW-0375">Hydrogen ion transport</keyword>
<dbReference type="InterPro" id="IPR045082">
    <property type="entry name" value="ATP_syn_F0_a_bact/chloroplast"/>
</dbReference>
<keyword evidence="9 11" id="KW-0472">Membrane</keyword>
<evidence type="ECO:0000256" key="5">
    <source>
        <dbReference type="ARBA" id="ARBA00022692"/>
    </source>
</evidence>
<feature type="transmembrane region" description="Helical" evidence="11">
    <location>
        <begin position="77"/>
        <end position="100"/>
    </location>
</feature>
<dbReference type="InterPro" id="IPR000568">
    <property type="entry name" value="ATP_synth_F0_asu"/>
</dbReference>
<dbReference type="HAMAP" id="MF_01393">
    <property type="entry name" value="ATP_synth_a_bact"/>
    <property type="match status" value="1"/>
</dbReference>
<keyword evidence="8" id="KW-0406">Ion transport</keyword>
<evidence type="ECO:0000256" key="8">
    <source>
        <dbReference type="ARBA" id="ARBA00023065"/>
    </source>
</evidence>
<dbReference type="NCBIfam" id="TIGR01131">
    <property type="entry name" value="ATP_synt_6_or_A"/>
    <property type="match status" value="1"/>
</dbReference>
<reference evidence="12" key="1">
    <citation type="submission" date="2019-08" db="EMBL/GenBank/DDBJ databases">
        <authorList>
            <person name="Kucharzyk K."/>
            <person name="Murdoch R.W."/>
            <person name="Higgins S."/>
            <person name="Loffler F."/>
        </authorList>
    </citation>
    <scope>NUCLEOTIDE SEQUENCE</scope>
</reference>
<keyword evidence="4" id="KW-0138">CF(0)</keyword>
<dbReference type="AlphaFoldDB" id="A0A644Z6X0"/>